<evidence type="ECO:0000313" key="3">
    <source>
        <dbReference type="Proteomes" id="UP000184050"/>
    </source>
</evidence>
<proteinExistence type="predicted"/>
<dbReference type="AlphaFoldDB" id="A0A1M6NE59"/>
<evidence type="ECO:0000313" key="2">
    <source>
        <dbReference type="EMBL" id="SHJ93995.1"/>
    </source>
</evidence>
<protein>
    <recommendedName>
        <fullName evidence="4">Beta-lactamase-inhibitor-like, PepSY-like</fullName>
    </recommendedName>
</protein>
<sequence>MKRGMMFSIVLMFLGMGMSTAVLADNASEPMVILQEEVTYEEIQKEDVPEAVLTAVKESYGGYELEKAFLGSDGNYKLKLIKGEQKVFAFFNSNGEVLKVETAEDGK</sequence>
<name>A0A1M6NE59_9BACT</name>
<dbReference type="SUPFAM" id="SSF160574">
    <property type="entry name" value="BT0923-like"/>
    <property type="match status" value="1"/>
</dbReference>
<evidence type="ECO:0008006" key="4">
    <source>
        <dbReference type="Google" id="ProtNLM"/>
    </source>
</evidence>
<accession>A0A1M6NE59</accession>
<keyword evidence="3" id="KW-1185">Reference proteome</keyword>
<gene>
    <name evidence="2" type="ORF">SAMN05444280_1421</name>
</gene>
<dbReference type="OrthoDB" id="1123085at2"/>
<reference evidence="2 3" key="1">
    <citation type="submission" date="2016-11" db="EMBL/GenBank/DDBJ databases">
        <authorList>
            <person name="Jaros S."/>
            <person name="Januszkiewicz K."/>
            <person name="Wedrychowicz H."/>
        </authorList>
    </citation>
    <scope>NUCLEOTIDE SEQUENCE [LARGE SCALE GENOMIC DNA]</scope>
    <source>
        <strain evidence="2 3">DSM 27063</strain>
    </source>
</reference>
<feature type="signal peptide" evidence="1">
    <location>
        <begin position="1"/>
        <end position="24"/>
    </location>
</feature>
<dbReference type="RefSeq" id="WP_073173412.1">
    <property type="nucleotide sequence ID" value="NZ_FQZE01000042.1"/>
</dbReference>
<evidence type="ECO:0000256" key="1">
    <source>
        <dbReference type="SAM" id="SignalP"/>
    </source>
</evidence>
<dbReference type="Gene3D" id="3.10.450.360">
    <property type="match status" value="1"/>
</dbReference>
<keyword evidence="1" id="KW-0732">Signal</keyword>
<feature type="chain" id="PRO_5012319391" description="Beta-lactamase-inhibitor-like, PepSY-like" evidence="1">
    <location>
        <begin position="25"/>
        <end position="107"/>
    </location>
</feature>
<dbReference type="EMBL" id="FQZE01000042">
    <property type="protein sequence ID" value="SHJ93995.1"/>
    <property type="molecule type" value="Genomic_DNA"/>
</dbReference>
<organism evidence="2 3">
    <name type="scientific">Tangfeifania diversioriginum</name>
    <dbReference type="NCBI Taxonomy" id="1168035"/>
    <lineage>
        <taxon>Bacteria</taxon>
        <taxon>Pseudomonadati</taxon>
        <taxon>Bacteroidota</taxon>
        <taxon>Bacteroidia</taxon>
        <taxon>Marinilabiliales</taxon>
        <taxon>Prolixibacteraceae</taxon>
        <taxon>Tangfeifania</taxon>
    </lineage>
</organism>
<dbReference type="Proteomes" id="UP000184050">
    <property type="component" value="Unassembled WGS sequence"/>
</dbReference>